<sequence length="312" mass="35853">MWLNNEIIVDEGKSFEVFEDVIAASNLYRSNYTSVDIMVGDAVEVINNVISYFSADNSYYMLTTRISYSYCVNLDIFINHLEPSEVPLADEDVLSAALISPDLRGRRYISLVRKAGSDELKYSYLPRSSWGDESKLLRREMSELFGGGELNKRRPLDRFDTDTLRNYLSELELPVKYVTGRLLRDGLNFDTPLDDMPKNLVYLRKIVDVLTHLKNIKTLATFLFEFSYTTLSGKKLSIENGCVEEVGKSDVVPRITGLDELEDCDEGWKIGRITLDGKTYKALDHKYCHTEEEFPTALLEEKDQWRWVDLEG</sequence>
<dbReference type="Proteomes" id="UP001597297">
    <property type="component" value="Unassembled WGS sequence"/>
</dbReference>
<name>A0ABW5E2W6_9BACT</name>
<keyword evidence="2" id="KW-1185">Reference proteome</keyword>
<reference evidence="2" key="1">
    <citation type="journal article" date="2019" name="Int. J. Syst. Evol. Microbiol.">
        <title>The Global Catalogue of Microorganisms (GCM) 10K type strain sequencing project: providing services to taxonomists for standard genome sequencing and annotation.</title>
        <authorList>
            <consortium name="The Broad Institute Genomics Platform"/>
            <consortium name="The Broad Institute Genome Sequencing Center for Infectious Disease"/>
            <person name="Wu L."/>
            <person name="Ma J."/>
        </authorList>
    </citation>
    <scope>NUCLEOTIDE SEQUENCE [LARGE SCALE GENOMIC DNA]</scope>
    <source>
        <strain evidence="2">JCM 16545</strain>
    </source>
</reference>
<evidence type="ECO:0000313" key="1">
    <source>
        <dbReference type="EMBL" id="MFD2276761.1"/>
    </source>
</evidence>
<comment type="caution">
    <text evidence="1">The sequence shown here is derived from an EMBL/GenBank/DDBJ whole genome shotgun (WGS) entry which is preliminary data.</text>
</comment>
<dbReference type="RefSeq" id="WP_377095763.1">
    <property type="nucleotide sequence ID" value="NZ_JBHSJM010000001.1"/>
</dbReference>
<dbReference type="EMBL" id="JBHUJC010000027">
    <property type="protein sequence ID" value="MFD2276761.1"/>
    <property type="molecule type" value="Genomic_DNA"/>
</dbReference>
<proteinExistence type="predicted"/>
<protein>
    <submittedName>
        <fullName evidence="1">Uncharacterized protein</fullName>
    </submittedName>
</protein>
<evidence type="ECO:0000313" key="2">
    <source>
        <dbReference type="Proteomes" id="UP001597297"/>
    </source>
</evidence>
<organism evidence="1 2">
    <name type="scientific">Rubritalea spongiae</name>
    <dbReference type="NCBI Taxonomy" id="430797"/>
    <lineage>
        <taxon>Bacteria</taxon>
        <taxon>Pseudomonadati</taxon>
        <taxon>Verrucomicrobiota</taxon>
        <taxon>Verrucomicrobiia</taxon>
        <taxon>Verrucomicrobiales</taxon>
        <taxon>Rubritaleaceae</taxon>
        <taxon>Rubritalea</taxon>
    </lineage>
</organism>
<accession>A0ABW5E2W6</accession>
<gene>
    <name evidence="1" type="ORF">ACFSQZ_09800</name>
</gene>